<dbReference type="PANTHER" id="PTHR21530">
    <property type="entry name" value="PHEROMONE SHUTDOWN PROTEIN"/>
    <property type="match status" value="1"/>
</dbReference>
<feature type="compositionally biased region" description="Polar residues" evidence="1">
    <location>
        <begin position="11"/>
        <end position="32"/>
    </location>
</feature>
<evidence type="ECO:0000313" key="3">
    <source>
        <dbReference type="Proteomes" id="UP001497623"/>
    </source>
</evidence>
<feature type="compositionally biased region" description="Acidic residues" evidence="1">
    <location>
        <begin position="167"/>
        <end position="194"/>
    </location>
</feature>
<accession>A0AAV2QN02</accession>
<keyword evidence="3" id="KW-1185">Reference proteome</keyword>
<feature type="compositionally biased region" description="Polar residues" evidence="1">
    <location>
        <begin position="254"/>
        <end position="264"/>
    </location>
</feature>
<reference evidence="2 3" key="1">
    <citation type="submission" date="2024-05" db="EMBL/GenBank/DDBJ databases">
        <authorList>
            <person name="Wallberg A."/>
        </authorList>
    </citation>
    <scope>NUCLEOTIDE SEQUENCE [LARGE SCALE GENOMIC DNA]</scope>
</reference>
<gene>
    <name evidence="2" type="ORF">MNOR_LOCUS14742</name>
</gene>
<dbReference type="InterPro" id="IPR046345">
    <property type="entry name" value="TraB_PrgY-like"/>
</dbReference>
<dbReference type="EMBL" id="CAXKWB010008954">
    <property type="protein sequence ID" value="CAL4093167.1"/>
    <property type="molecule type" value="Genomic_DNA"/>
</dbReference>
<dbReference type="Proteomes" id="UP001497623">
    <property type="component" value="Unassembled WGS sequence"/>
</dbReference>
<evidence type="ECO:0008006" key="4">
    <source>
        <dbReference type="Google" id="ProtNLM"/>
    </source>
</evidence>
<evidence type="ECO:0000313" key="2">
    <source>
        <dbReference type="EMBL" id="CAL4093167.1"/>
    </source>
</evidence>
<organism evidence="2 3">
    <name type="scientific">Meganyctiphanes norvegica</name>
    <name type="common">Northern krill</name>
    <name type="synonym">Thysanopoda norvegica</name>
    <dbReference type="NCBI Taxonomy" id="48144"/>
    <lineage>
        <taxon>Eukaryota</taxon>
        <taxon>Metazoa</taxon>
        <taxon>Ecdysozoa</taxon>
        <taxon>Arthropoda</taxon>
        <taxon>Crustacea</taxon>
        <taxon>Multicrustacea</taxon>
        <taxon>Malacostraca</taxon>
        <taxon>Eumalacostraca</taxon>
        <taxon>Eucarida</taxon>
        <taxon>Euphausiacea</taxon>
        <taxon>Euphausiidae</taxon>
        <taxon>Meganyctiphanes</taxon>
    </lineage>
</organism>
<dbReference type="AlphaFoldDB" id="A0AAV2QN02"/>
<feature type="region of interest" description="Disordered" evidence="1">
    <location>
        <begin position="1"/>
        <end position="196"/>
    </location>
</feature>
<name>A0AAV2QN02_MEGNR</name>
<comment type="caution">
    <text evidence="2">The sequence shown here is derived from an EMBL/GenBank/DDBJ whole genome shotgun (WGS) entry which is preliminary data.</text>
</comment>
<dbReference type="Pfam" id="PF01963">
    <property type="entry name" value="TraB_PrgY_gumN"/>
    <property type="match status" value="1"/>
</dbReference>
<feature type="compositionally biased region" description="Polar residues" evidence="1">
    <location>
        <begin position="113"/>
        <end position="139"/>
    </location>
</feature>
<feature type="compositionally biased region" description="Basic and acidic residues" evidence="1">
    <location>
        <begin position="140"/>
        <end position="166"/>
    </location>
</feature>
<proteinExistence type="predicted"/>
<feature type="non-terminal residue" evidence="2">
    <location>
        <position position="1"/>
    </location>
</feature>
<evidence type="ECO:0000256" key="1">
    <source>
        <dbReference type="SAM" id="MobiDB-lite"/>
    </source>
</evidence>
<dbReference type="PANTHER" id="PTHR21530:SF7">
    <property type="entry name" value="TRAB DOMAIN-CONTAINING PROTEIN"/>
    <property type="match status" value="1"/>
</dbReference>
<sequence length="557" mass="61209">VPDLVKLQYDTDVSSQTTSKKLDSTESPNLNAPSWADIVKLPATSGKRKVEDVLSSDTGSGPDDSEDSYSGSRKDSLGKTENAVQTSSEVEDQLNGCIDTNLLDTRPRDCNQLHKSNPKLITQNGHNSTSTNKLRNASKTKMEAQEEIFVKRNGHAETSSKERNGDEYSDEDDDEDGDDEDEDEYEDDEDEDDLEKINESELVCSFSMQFPIKDSSKGAAQQTTAPAFAQDGVTILPEAQSHVSEPIHKFAAASDSTSSQTKATASVEKVEPSTEEEIVQEQVVKQELESKADTSLPETVTRLDTQHGSSVYLVGTAHFSKESQEDVALTIRTVKPDIVVVELCKARTAILQLDEETILQESRNLDRGKIMMILRQHGTIQGLLYILLLSVSAHITKELGMAPGGEFRTAFAEARRSAPGCIMQLGDRPIAITLARALASLSLWHKIKLTWHMITSKEPISKEEVERCKQRDFIEEMLAEMTGQFPAISEVFVKERDIYLCRSLQAAAHPIPDPSSPTGVTGRVVVGVVGIGHVPGIVERWGKVTEADIPPIMRNSI</sequence>
<feature type="region of interest" description="Disordered" evidence="1">
    <location>
        <begin position="251"/>
        <end position="276"/>
    </location>
</feature>
<dbReference type="InterPro" id="IPR002816">
    <property type="entry name" value="TraB/PrgY/GumN_fam"/>
</dbReference>
<dbReference type="CDD" id="cd14726">
    <property type="entry name" value="TraB_PrgY-like"/>
    <property type="match status" value="1"/>
</dbReference>
<protein>
    <recommendedName>
        <fullName evidence="4">TraB domain-containing protein</fullName>
    </recommendedName>
</protein>